<keyword evidence="3" id="KW-1185">Reference proteome</keyword>
<dbReference type="InterPro" id="IPR050789">
    <property type="entry name" value="Diverse_Enzym_Activities"/>
</dbReference>
<evidence type="ECO:0000313" key="3">
    <source>
        <dbReference type="Proteomes" id="UP001500279"/>
    </source>
</evidence>
<organism evidence="2 3">
    <name type="scientific">Ideonella azotifigens</name>
    <dbReference type="NCBI Taxonomy" id="513160"/>
    <lineage>
        <taxon>Bacteria</taxon>
        <taxon>Pseudomonadati</taxon>
        <taxon>Pseudomonadota</taxon>
        <taxon>Betaproteobacteria</taxon>
        <taxon>Burkholderiales</taxon>
        <taxon>Sphaerotilaceae</taxon>
        <taxon>Ideonella</taxon>
    </lineage>
</organism>
<dbReference type="PANTHER" id="PTHR43283">
    <property type="entry name" value="BETA-LACTAMASE-RELATED"/>
    <property type="match status" value="1"/>
</dbReference>
<comment type="caution">
    <text evidence="2">The sequence shown here is derived from an EMBL/GenBank/DDBJ whole genome shotgun (WGS) entry which is preliminary data.</text>
</comment>
<dbReference type="RefSeq" id="WP_211361257.1">
    <property type="nucleotide sequence ID" value="NZ_BAAAEW010000006.1"/>
</dbReference>
<dbReference type="InterPro" id="IPR012338">
    <property type="entry name" value="Beta-lactam/transpept-like"/>
</dbReference>
<feature type="domain" description="Beta-lactamase-related" evidence="1">
    <location>
        <begin position="19"/>
        <end position="350"/>
    </location>
</feature>
<accession>A0ABN1JUL0</accession>
<proteinExistence type="predicted"/>
<evidence type="ECO:0000313" key="2">
    <source>
        <dbReference type="EMBL" id="GAA0746478.1"/>
    </source>
</evidence>
<dbReference type="Gene3D" id="3.40.710.10">
    <property type="entry name" value="DD-peptidase/beta-lactamase superfamily"/>
    <property type="match status" value="1"/>
</dbReference>
<reference evidence="2 3" key="1">
    <citation type="journal article" date="2019" name="Int. J. Syst. Evol. Microbiol.">
        <title>The Global Catalogue of Microorganisms (GCM) 10K type strain sequencing project: providing services to taxonomists for standard genome sequencing and annotation.</title>
        <authorList>
            <consortium name="The Broad Institute Genomics Platform"/>
            <consortium name="The Broad Institute Genome Sequencing Center for Infectious Disease"/>
            <person name="Wu L."/>
            <person name="Ma J."/>
        </authorList>
    </citation>
    <scope>NUCLEOTIDE SEQUENCE [LARGE SCALE GENOMIC DNA]</scope>
    <source>
        <strain evidence="2 3">JCM 15503</strain>
    </source>
</reference>
<evidence type="ECO:0000259" key="1">
    <source>
        <dbReference type="Pfam" id="PF00144"/>
    </source>
</evidence>
<gene>
    <name evidence="2" type="ORF">GCM10009107_14020</name>
</gene>
<protein>
    <recommendedName>
        <fullName evidence="1">Beta-lactamase-related domain-containing protein</fullName>
    </recommendedName>
</protein>
<sequence>MLLGACAGPPSAPLASASLDDAVRQLMQREQVKGLALAVIEHGQVVKVAAYGQRNVAKALPLTPDTVMYGASLTKAAFGYMVMQLADEGRLSLDAPLAQLLPQPLPKYGDAKRGYADLAGDERWRQLTPRMLLTHSSGFANFRWVEADQRLQFHFDPGSRYAYSGEGINLLQFVLEKGLGLDVGQEMQRRIFDRFGMTRTSMRWRPDFANNLADGYQLDGSELPHDERSNVRAAGSMDTTIADQARMWAGFMRGDGLSPAARAEWIKGQLPITSAHQFPTFLPPTETRYQAIGLSAALGVVRFDDASGPAWLKGGHDDATGNMALCLEAGQRCIVLLANDVRAERLYPALAERVLGATRMPWQWEYDWWQPPAP</sequence>
<dbReference type="SUPFAM" id="SSF56601">
    <property type="entry name" value="beta-lactamase/transpeptidase-like"/>
    <property type="match status" value="1"/>
</dbReference>
<dbReference type="InterPro" id="IPR001466">
    <property type="entry name" value="Beta-lactam-related"/>
</dbReference>
<dbReference type="Proteomes" id="UP001500279">
    <property type="component" value="Unassembled WGS sequence"/>
</dbReference>
<name>A0ABN1JUL0_9BURK</name>
<dbReference type="EMBL" id="BAAAEW010000006">
    <property type="protein sequence ID" value="GAA0746478.1"/>
    <property type="molecule type" value="Genomic_DNA"/>
</dbReference>
<dbReference type="Pfam" id="PF00144">
    <property type="entry name" value="Beta-lactamase"/>
    <property type="match status" value="1"/>
</dbReference>
<dbReference type="PANTHER" id="PTHR43283:SF18">
    <property type="match status" value="1"/>
</dbReference>